<evidence type="ECO:0000313" key="2">
    <source>
        <dbReference type="EMBL" id="KOO34857.1"/>
    </source>
</evidence>
<protein>
    <submittedName>
        <fullName evidence="2">Uncharacterized protein</fullName>
    </submittedName>
</protein>
<evidence type="ECO:0000313" key="3">
    <source>
        <dbReference type="Proteomes" id="UP000037460"/>
    </source>
</evidence>
<sequence>MAAAAPLVPVVVPAPAPNNPFFDEDPVLLPAGHSLVAATGTFMDWQAAPAIPNQAANVAAPLYKLLFAFGTRLKVSPIPADQAAARTVNIFRARFNAAFWSRVLSELCASGLAQPGVAYDTVAELHVVIAALPLQNPNALNVTAVDWDLAPALTSPGNAAAQAGALARFNEISFLAAAPLVSLEITAGPRARSSPWAAIALLAGALGPIGRNPLRLADASPTLIMASELRGDSTAQNAVLAAQLKQLLVSSILPAIYRAHTADYAAVGAELQAGLRYRRSEDEKSAIEEERVHYIRPWYPTIARAVVDLGADEGQIVDALRVLQKAMLPSELHDTRLSAVLGQLETQLANRLPTLNHVLAKANVSLSDVTAALLAENAVMAQAGQNAANTIVGRGAPGGGADADGLALAHQSFKNVELALGQFDLTSESGQRDAITSILAVSDCVLAVRILLHPSPKTADLASTRNATCIAINGLRPQLYNYFNHVLRLDTSGAVAVIPPHMKRYSFATPTSREEPSSLLAQFLRFDLDQMDLFSLPHGAGSWALCVNVGSATEAVSKPNYFVQLSNLERIKSFVNILLVAIGIPQVAPVSLNPALQGYSWPSFVDFYVSKLKLAGGLPLLLDQYLHIAACVKIFESALTAMRQRLISLIRDPDPSSRTLQASLFPPDGSVIQDLISLGTEISRKRTVRGDMAGAFKMHDGKPAVANWETLRLDDSFFTDHLKSVAKKARVGDASSSLSFGADFLDLAEHRRKGAVGVEVVAEAVVLSAAKGGRAQGGAEEPSAEMATILAELDSLKRRMATYDQPDPKLHSPAVRAQVLALRVQPGSEALPPPDPRVRFPTDNSEFDEEQHFEQPPPGEPPVGGMHFRLDNPAPRNFRLSFGDVNDDLAVDAALSQLLSTLPTAIRNPLLATSLRELPSPLKTLSAALSATNKFIVDCGGQGQCGPNTLGYLLGLVDRATVDGPQLRQAVVKHALARAHRSRPTRFRDRQGRFYTIEGLILRCLSDDLGSSSDALMQTVEAWCRSIAKPASWTDLAFLQVAADCYNVAIYIHTVNDLSDVGSLGAILPCASTSPPVALLEVDATRVAAGFRRLLCCAPATTAGQVASELNLHVAPGYASLCAGELQSLVDELAQNVRAGARLALQCPGCREPLHTDRCHGVVLASAIAEQVASPPTRPLTLEEVQSLLRADNAPTVLVACEFSGALTRALQTAGFCTLSCDFRPALHRFPHYLGDVRDVVGLRHWERAYFFPNCFQHLRGDEQCLPFKIDDCRAFWAAAMVLWCLACPNASVVIVEQPDTIVYDYIDVTGFASLCEFRTSQYGDPGQHDKFVRLAIRNAQLPPALHPERRQAQRLSHLEYPDPDARDRARSTWAPHRNTCQALVNLQVVSGASESGESDGVEDDAATAPSYVALIKLFAANWFCSGHPLPTDYLNQDAQPTSLEWRRYQEAPYGDCGGDDGSGRYGHDGLKRFHPSAPTAIEYHAQHHAAYAHSASSLCSLRPARGIAATPEPPPKAEALEPEKD</sequence>
<dbReference type="CDD" id="cd22744">
    <property type="entry name" value="OTU"/>
    <property type="match status" value="1"/>
</dbReference>
<proteinExistence type="predicted"/>
<feature type="region of interest" description="Disordered" evidence="1">
    <location>
        <begin position="827"/>
        <end position="863"/>
    </location>
</feature>
<gene>
    <name evidence="2" type="ORF">Ctob_014622</name>
</gene>
<feature type="region of interest" description="Disordered" evidence="1">
    <location>
        <begin position="1348"/>
        <end position="1371"/>
    </location>
</feature>
<keyword evidence="3" id="KW-1185">Reference proteome</keyword>
<name>A0A0M0K8C3_9EUKA</name>
<dbReference type="Proteomes" id="UP000037460">
    <property type="component" value="Unassembled WGS sequence"/>
</dbReference>
<accession>A0A0M0K8C3</accession>
<reference evidence="3" key="1">
    <citation type="journal article" date="2015" name="PLoS Genet.">
        <title>Genome Sequence and Transcriptome Analyses of Chrysochromulina tobin: Metabolic Tools for Enhanced Algal Fitness in the Prominent Order Prymnesiales (Haptophyceae).</title>
        <authorList>
            <person name="Hovde B.T."/>
            <person name="Deodato C.R."/>
            <person name="Hunsperger H.M."/>
            <person name="Ryken S.A."/>
            <person name="Yost W."/>
            <person name="Jha R.K."/>
            <person name="Patterson J."/>
            <person name="Monnat R.J. Jr."/>
            <person name="Barlow S.B."/>
            <person name="Starkenburg S.R."/>
            <person name="Cattolico R.A."/>
        </authorList>
    </citation>
    <scope>NUCLEOTIDE SEQUENCE</scope>
    <source>
        <strain evidence="3">CCMP291</strain>
    </source>
</reference>
<organism evidence="2 3">
    <name type="scientific">Chrysochromulina tobinii</name>
    <dbReference type="NCBI Taxonomy" id="1460289"/>
    <lineage>
        <taxon>Eukaryota</taxon>
        <taxon>Haptista</taxon>
        <taxon>Haptophyta</taxon>
        <taxon>Prymnesiophyceae</taxon>
        <taxon>Prymnesiales</taxon>
        <taxon>Chrysochromulinaceae</taxon>
        <taxon>Chrysochromulina</taxon>
    </lineage>
</organism>
<comment type="caution">
    <text evidence="2">The sequence shown here is derived from an EMBL/GenBank/DDBJ whole genome shotgun (WGS) entry which is preliminary data.</text>
</comment>
<feature type="region of interest" description="Disordered" evidence="1">
    <location>
        <begin position="1505"/>
        <end position="1526"/>
    </location>
</feature>
<dbReference type="EMBL" id="JWZX01001068">
    <property type="protein sequence ID" value="KOO34857.1"/>
    <property type="molecule type" value="Genomic_DNA"/>
</dbReference>
<evidence type="ECO:0000256" key="1">
    <source>
        <dbReference type="SAM" id="MobiDB-lite"/>
    </source>
</evidence>